<proteinExistence type="predicted"/>
<dbReference type="GeneID" id="33361719"/>
<reference evidence="1" key="1">
    <citation type="journal article" date="2017" name="J. Phycol.">
        <title>Analysis of chloroplast genomes and a supermatrix inform reclassification of the Rhodomelaceae (Rhodophyta).</title>
        <authorList>
            <person name="Diaz-Tapia P."/>
            <person name="Maggs C.A."/>
            <person name="West J.A."/>
            <person name="Verbruggen H."/>
        </authorList>
    </citation>
    <scope>NUCLEOTIDE SEQUENCE</scope>
    <source>
        <strain evidence="1">PD1676</strain>
    </source>
</reference>
<dbReference type="AlphaFoldDB" id="A0A1Z1MRI3"/>
<gene>
    <name evidence="1" type="primary">ConsOrf1</name>
</gene>
<accession>A0A1Z1MRI3</accession>
<dbReference type="RefSeq" id="YP_009399082.1">
    <property type="nucleotide sequence ID" value="NC_035295.1"/>
</dbReference>
<keyword evidence="1" id="KW-0934">Plastid</keyword>
<geneLocation type="chloroplast" evidence="1"/>
<name>A0A1Z1MRI3_9FLOR</name>
<keyword evidence="1" id="KW-0150">Chloroplast</keyword>
<dbReference type="EMBL" id="MF101452">
    <property type="protein sequence ID" value="ARW68479.1"/>
    <property type="molecule type" value="Genomic_DNA"/>
</dbReference>
<sequence length="63" mass="7527">MKFDINLKNARYIDDIEIHFYRDVDEEETNSNLPVGWSSICLNETISFYVDHSMKNSYFTLDE</sequence>
<protein>
    <submittedName>
        <fullName evidence="1">Uncharacterized protein</fullName>
    </submittedName>
</protein>
<organism evidence="1">
    <name type="scientific">Taenioma perpusillum</name>
    <dbReference type="NCBI Taxonomy" id="210852"/>
    <lineage>
        <taxon>Eukaryota</taxon>
        <taxon>Rhodophyta</taxon>
        <taxon>Florideophyceae</taxon>
        <taxon>Rhodymeniophycidae</taxon>
        <taxon>Ceramiales</taxon>
        <taxon>Delesseriaceae</taxon>
        <taxon>Taenioma</taxon>
    </lineage>
</organism>
<evidence type="ECO:0000313" key="1">
    <source>
        <dbReference type="EMBL" id="ARW68479.1"/>
    </source>
</evidence>